<gene>
    <name evidence="3" type="ORF">GYMLUDRAFT_251890</name>
</gene>
<evidence type="ECO:0000256" key="1">
    <source>
        <dbReference type="SAM" id="MobiDB-lite"/>
    </source>
</evidence>
<evidence type="ECO:0000313" key="3">
    <source>
        <dbReference type="EMBL" id="KIK51678.1"/>
    </source>
</evidence>
<dbReference type="HOGENOM" id="CLU_894447_0_0_1"/>
<evidence type="ECO:0000256" key="2">
    <source>
        <dbReference type="SAM" id="Phobius"/>
    </source>
</evidence>
<proteinExistence type="predicted"/>
<keyword evidence="2" id="KW-1133">Transmembrane helix</keyword>
<feature type="region of interest" description="Disordered" evidence="1">
    <location>
        <begin position="155"/>
        <end position="179"/>
    </location>
</feature>
<feature type="region of interest" description="Disordered" evidence="1">
    <location>
        <begin position="94"/>
        <end position="117"/>
    </location>
</feature>
<feature type="compositionally biased region" description="Polar residues" evidence="1">
    <location>
        <begin position="95"/>
        <end position="113"/>
    </location>
</feature>
<dbReference type="Proteomes" id="UP000053593">
    <property type="component" value="Unassembled WGS sequence"/>
</dbReference>
<feature type="region of interest" description="Disordered" evidence="1">
    <location>
        <begin position="1"/>
        <end position="40"/>
    </location>
</feature>
<evidence type="ECO:0000313" key="4">
    <source>
        <dbReference type="Proteomes" id="UP000053593"/>
    </source>
</evidence>
<keyword evidence="4" id="KW-1185">Reference proteome</keyword>
<name>A0A0D0CA35_9AGAR</name>
<accession>A0A0D0CA35</accession>
<dbReference type="AlphaFoldDB" id="A0A0D0CA35"/>
<reference evidence="3 4" key="1">
    <citation type="submission" date="2014-04" db="EMBL/GenBank/DDBJ databases">
        <title>Evolutionary Origins and Diversification of the Mycorrhizal Mutualists.</title>
        <authorList>
            <consortium name="DOE Joint Genome Institute"/>
            <consortium name="Mycorrhizal Genomics Consortium"/>
            <person name="Kohler A."/>
            <person name="Kuo A."/>
            <person name="Nagy L.G."/>
            <person name="Floudas D."/>
            <person name="Copeland A."/>
            <person name="Barry K.W."/>
            <person name="Cichocki N."/>
            <person name="Veneault-Fourrey C."/>
            <person name="LaButti K."/>
            <person name="Lindquist E.A."/>
            <person name="Lipzen A."/>
            <person name="Lundell T."/>
            <person name="Morin E."/>
            <person name="Murat C."/>
            <person name="Riley R."/>
            <person name="Ohm R."/>
            <person name="Sun H."/>
            <person name="Tunlid A."/>
            <person name="Henrissat B."/>
            <person name="Grigoriev I.V."/>
            <person name="Hibbett D.S."/>
            <person name="Martin F."/>
        </authorList>
    </citation>
    <scope>NUCLEOTIDE SEQUENCE [LARGE SCALE GENOMIC DNA]</scope>
    <source>
        <strain evidence="3 4">FD-317 M1</strain>
    </source>
</reference>
<feature type="transmembrane region" description="Helical" evidence="2">
    <location>
        <begin position="124"/>
        <end position="147"/>
    </location>
</feature>
<protein>
    <submittedName>
        <fullName evidence="3">Uncharacterized protein</fullName>
    </submittedName>
</protein>
<keyword evidence="2" id="KW-0472">Membrane</keyword>
<sequence>MAEEGDFTSIITSFGDADPDATRTRKGDTTAVLPPGPSSASATSIISTAFSSTPSFTSFIEFTSSTAPFVASRSPGSLSSQSSSFARSTTSQSLVSATSSGSQPSLPTQTILGSENRKSPSAGVIAGIVVASTAVLIIAAFGLFCLLHRRRARQQRKRIIQPPARRADYPTPDSNRKELPPIVDITASQSQSFPGYAEEATSHHGSNSPINLNLAASIGISSDARADAYIQSMETRITSLQNTMAWMVDHMQQLESRIHSERGSTFGRLMNLLHTHPSVLPTSAHNPASLCHRIAKDSSAFTRDEEIAELY</sequence>
<dbReference type="EMBL" id="KN834858">
    <property type="protein sequence ID" value="KIK51678.1"/>
    <property type="molecule type" value="Genomic_DNA"/>
</dbReference>
<organism evidence="3 4">
    <name type="scientific">Collybiopsis luxurians FD-317 M1</name>
    <dbReference type="NCBI Taxonomy" id="944289"/>
    <lineage>
        <taxon>Eukaryota</taxon>
        <taxon>Fungi</taxon>
        <taxon>Dikarya</taxon>
        <taxon>Basidiomycota</taxon>
        <taxon>Agaricomycotina</taxon>
        <taxon>Agaricomycetes</taxon>
        <taxon>Agaricomycetidae</taxon>
        <taxon>Agaricales</taxon>
        <taxon>Marasmiineae</taxon>
        <taxon>Omphalotaceae</taxon>
        <taxon>Collybiopsis</taxon>
        <taxon>Collybiopsis luxurians</taxon>
    </lineage>
</organism>
<keyword evidence="2" id="KW-0812">Transmembrane</keyword>